<feature type="domain" description="MOSC" evidence="1">
    <location>
        <begin position="2"/>
        <end position="130"/>
    </location>
</feature>
<dbReference type="InterPro" id="IPR052716">
    <property type="entry name" value="MOSC_domain"/>
</dbReference>
<organism evidence="2 3">
    <name type="scientific">Paracraurococcus ruber</name>
    <dbReference type="NCBI Taxonomy" id="77675"/>
    <lineage>
        <taxon>Bacteria</taxon>
        <taxon>Pseudomonadati</taxon>
        <taxon>Pseudomonadota</taxon>
        <taxon>Alphaproteobacteria</taxon>
        <taxon>Acetobacterales</taxon>
        <taxon>Roseomonadaceae</taxon>
        <taxon>Paracraurococcus</taxon>
    </lineage>
</organism>
<dbReference type="Proteomes" id="UP000697995">
    <property type="component" value="Unassembled WGS sequence"/>
</dbReference>
<proteinExistence type="predicted"/>
<dbReference type="EMBL" id="NRSG01000207">
    <property type="protein sequence ID" value="MBK1660745.1"/>
    <property type="molecule type" value="Genomic_DNA"/>
</dbReference>
<evidence type="ECO:0000259" key="1">
    <source>
        <dbReference type="PROSITE" id="PS51340"/>
    </source>
</evidence>
<name>A0ABS1D2S6_9PROT</name>
<dbReference type="PANTHER" id="PTHR36930:SF1">
    <property type="entry name" value="MOSC DOMAIN-CONTAINING PROTEIN"/>
    <property type="match status" value="1"/>
</dbReference>
<dbReference type="PANTHER" id="PTHR36930">
    <property type="entry name" value="METAL-SULFUR CLUSTER BIOSYNTHESIS PROTEINS YUAD-RELATED"/>
    <property type="match status" value="1"/>
</dbReference>
<dbReference type="SUPFAM" id="SSF50800">
    <property type="entry name" value="PK beta-barrel domain-like"/>
    <property type="match status" value="1"/>
</dbReference>
<dbReference type="PROSITE" id="PS51340">
    <property type="entry name" value="MOSC"/>
    <property type="match status" value="1"/>
</dbReference>
<sequence length="130" mass="13618">MRVVETALLLPGQGLEGDRWRGAATGGRQVTLIAAEHCAAIAACLGLEAAAPERLRRNLVTAGLNLLALKGRQFRIGEVLLEHSGECHPCSRMEEEFGPGGYNAVRGHGGITARVIAGGTIRLGDPVARA</sequence>
<gene>
    <name evidence="2" type="ORF">CKO45_21210</name>
</gene>
<protein>
    <submittedName>
        <fullName evidence="2">MOSC domain-containing protein</fullName>
    </submittedName>
</protein>
<dbReference type="Pfam" id="PF03473">
    <property type="entry name" value="MOSC"/>
    <property type="match status" value="1"/>
</dbReference>
<dbReference type="Gene3D" id="2.40.33.20">
    <property type="entry name" value="PK beta-barrel domain-like"/>
    <property type="match status" value="1"/>
</dbReference>
<dbReference type="InterPro" id="IPR005302">
    <property type="entry name" value="MoCF_Sase_C"/>
</dbReference>
<evidence type="ECO:0000313" key="2">
    <source>
        <dbReference type="EMBL" id="MBK1660745.1"/>
    </source>
</evidence>
<accession>A0ABS1D2S6</accession>
<dbReference type="InterPro" id="IPR011037">
    <property type="entry name" value="Pyrv_Knase-like_insert_dom_sf"/>
</dbReference>
<reference evidence="2 3" key="1">
    <citation type="journal article" date="2020" name="Microorganisms">
        <title>Osmotic Adaptation and Compatible Solute Biosynthesis of Phototrophic Bacteria as Revealed from Genome Analyses.</title>
        <authorList>
            <person name="Imhoff J.F."/>
            <person name="Rahn T."/>
            <person name="Kunzel S."/>
            <person name="Keller A."/>
            <person name="Neulinger S.C."/>
        </authorList>
    </citation>
    <scope>NUCLEOTIDE SEQUENCE [LARGE SCALE GENOMIC DNA]</scope>
    <source>
        <strain evidence="2 3">DSM 15382</strain>
    </source>
</reference>
<evidence type="ECO:0000313" key="3">
    <source>
        <dbReference type="Proteomes" id="UP000697995"/>
    </source>
</evidence>
<keyword evidence="3" id="KW-1185">Reference proteome</keyword>
<comment type="caution">
    <text evidence="2">The sequence shown here is derived from an EMBL/GenBank/DDBJ whole genome shotgun (WGS) entry which is preliminary data.</text>
</comment>